<proteinExistence type="predicted"/>
<evidence type="ECO:0000256" key="1">
    <source>
        <dbReference type="ARBA" id="ARBA00023125"/>
    </source>
</evidence>
<dbReference type="EMBL" id="CP002547">
    <property type="protein sequence ID" value="ADY56307.1"/>
    <property type="molecule type" value="Genomic_DNA"/>
</dbReference>
<dbReference type="KEGG" id="sgy:Sgly_2014"/>
<accession>F0T1G6</accession>
<reference evidence="3 4" key="1">
    <citation type="journal article" date="2011" name="Stand. Genomic Sci.">
        <title>Complete genome sequence of Syntrophobotulus glycolicus type strain (FlGlyR).</title>
        <authorList>
            <person name="Han C."/>
            <person name="Mwirichia R."/>
            <person name="Chertkov O."/>
            <person name="Held B."/>
            <person name="Lapidus A."/>
            <person name="Nolan M."/>
            <person name="Lucas S."/>
            <person name="Hammon N."/>
            <person name="Deshpande S."/>
            <person name="Cheng J.F."/>
            <person name="Tapia R."/>
            <person name="Goodwin L."/>
            <person name="Pitluck S."/>
            <person name="Huntemann M."/>
            <person name="Liolios K."/>
            <person name="Ivanova N."/>
            <person name="Pagani I."/>
            <person name="Mavromatis K."/>
            <person name="Ovchinikova G."/>
            <person name="Pati A."/>
            <person name="Chen A."/>
            <person name="Palaniappan K."/>
            <person name="Land M."/>
            <person name="Hauser L."/>
            <person name="Brambilla E.M."/>
            <person name="Rohde M."/>
            <person name="Spring S."/>
            <person name="Sikorski J."/>
            <person name="Goker M."/>
            <person name="Woyke T."/>
            <person name="Bristow J."/>
            <person name="Eisen J.A."/>
            <person name="Markowitz V."/>
            <person name="Hugenholtz P."/>
            <person name="Kyrpides N.C."/>
            <person name="Klenk H.P."/>
            <person name="Detter J.C."/>
        </authorList>
    </citation>
    <scope>NUCLEOTIDE SEQUENCE [LARGE SCALE GENOMIC DNA]</scope>
    <source>
        <strain evidence="4">DSM 8271 / FlGlyR</strain>
    </source>
</reference>
<dbReference type="GO" id="GO:0003700">
    <property type="term" value="F:DNA-binding transcription factor activity"/>
    <property type="evidence" value="ECO:0007669"/>
    <property type="project" value="TreeGrafter"/>
</dbReference>
<dbReference type="PROSITE" id="PS50943">
    <property type="entry name" value="HTH_CROC1"/>
    <property type="match status" value="1"/>
</dbReference>
<keyword evidence="4" id="KW-1185">Reference proteome</keyword>
<dbReference type="eggNOG" id="COG1396">
    <property type="taxonomic scope" value="Bacteria"/>
</dbReference>
<feature type="domain" description="HTH cro/C1-type" evidence="2">
    <location>
        <begin position="8"/>
        <end position="62"/>
    </location>
</feature>
<dbReference type="RefSeq" id="WP_013625174.1">
    <property type="nucleotide sequence ID" value="NC_015172.1"/>
</dbReference>
<evidence type="ECO:0000313" key="4">
    <source>
        <dbReference type="Proteomes" id="UP000007488"/>
    </source>
</evidence>
<dbReference type="GO" id="GO:0005829">
    <property type="term" value="C:cytosol"/>
    <property type="evidence" value="ECO:0007669"/>
    <property type="project" value="TreeGrafter"/>
</dbReference>
<gene>
    <name evidence="3" type="ordered locus">Sgly_2014</name>
</gene>
<dbReference type="PANTHER" id="PTHR46797:SF1">
    <property type="entry name" value="METHYLPHOSPHONATE SYNTHASE"/>
    <property type="match status" value="1"/>
</dbReference>
<sequence>MVRPGIQIKALRKSLNMTQKQLAELVKLDESMINKIENGHSVGSVQTLSKIAAALKVSITELLDDPCFPLENKKPEDDHA</sequence>
<keyword evidence="1" id="KW-0238">DNA-binding</keyword>
<dbReference type="CDD" id="cd00093">
    <property type="entry name" value="HTH_XRE"/>
    <property type="match status" value="1"/>
</dbReference>
<protein>
    <submittedName>
        <fullName evidence="3">Helix-turn-helix domain protein</fullName>
    </submittedName>
</protein>
<dbReference type="HOGENOM" id="CLU_066192_29_2_9"/>
<dbReference type="SUPFAM" id="SSF47413">
    <property type="entry name" value="lambda repressor-like DNA-binding domains"/>
    <property type="match status" value="1"/>
</dbReference>
<dbReference type="SMART" id="SM00530">
    <property type="entry name" value="HTH_XRE"/>
    <property type="match status" value="1"/>
</dbReference>
<dbReference type="Gene3D" id="1.10.260.40">
    <property type="entry name" value="lambda repressor-like DNA-binding domains"/>
    <property type="match status" value="1"/>
</dbReference>
<name>F0T1G6_SYNGF</name>
<organism evidence="3 4">
    <name type="scientific">Syntrophobotulus glycolicus (strain DSM 8271 / FlGlyR)</name>
    <dbReference type="NCBI Taxonomy" id="645991"/>
    <lineage>
        <taxon>Bacteria</taxon>
        <taxon>Bacillati</taxon>
        <taxon>Bacillota</taxon>
        <taxon>Clostridia</taxon>
        <taxon>Eubacteriales</taxon>
        <taxon>Desulfitobacteriaceae</taxon>
        <taxon>Syntrophobotulus</taxon>
    </lineage>
</organism>
<evidence type="ECO:0000313" key="3">
    <source>
        <dbReference type="EMBL" id="ADY56307.1"/>
    </source>
</evidence>
<reference evidence="4" key="2">
    <citation type="submission" date="2011-02" db="EMBL/GenBank/DDBJ databases">
        <title>The complete genome of Syntrophobotulus glycolicus DSM 8271.</title>
        <authorList>
            <person name="Lucas S."/>
            <person name="Copeland A."/>
            <person name="Lapidus A."/>
            <person name="Bruce D."/>
            <person name="Goodwin L."/>
            <person name="Pitluck S."/>
            <person name="Kyrpides N."/>
            <person name="Mavromatis K."/>
            <person name="Pagani I."/>
            <person name="Ivanova N."/>
            <person name="Mikhailova N."/>
            <person name="Chertkov O."/>
            <person name="Held B."/>
            <person name="Detter J.C."/>
            <person name="Tapia R."/>
            <person name="Han C."/>
            <person name="Land M."/>
            <person name="Hauser L."/>
            <person name="Markowitz V."/>
            <person name="Cheng J.-F."/>
            <person name="Hugenholtz P."/>
            <person name="Woyke T."/>
            <person name="Wu D."/>
            <person name="Spring S."/>
            <person name="Schroeder M."/>
            <person name="Brambilla E."/>
            <person name="Klenk H.-P."/>
            <person name="Eisen J.A."/>
        </authorList>
    </citation>
    <scope>NUCLEOTIDE SEQUENCE [LARGE SCALE GENOMIC DNA]</scope>
    <source>
        <strain evidence="4">DSM 8271 / FlGlyR</strain>
    </source>
</reference>
<dbReference type="InterPro" id="IPR010982">
    <property type="entry name" value="Lambda_DNA-bd_dom_sf"/>
</dbReference>
<evidence type="ECO:0000259" key="2">
    <source>
        <dbReference type="PROSITE" id="PS50943"/>
    </source>
</evidence>
<dbReference type="GO" id="GO:0003677">
    <property type="term" value="F:DNA binding"/>
    <property type="evidence" value="ECO:0007669"/>
    <property type="project" value="UniProtKB-KW"/>
</dbReference>
<dbReference type="Proteomes" id="UP000007488">
    <property type="component" value="Chromosome"/>
</dbReference>
<dbReference type="InterPro" id="IPR001387">
    <property type="entry name" value="Cro/C1-type_HTH"/>
</dbReference>
<dbReference type="AlphaFoldDB" id="F0T1G6"/>
<dbReference type="InterPro" id="IPR050807">
    <property type="entry name" value="TransReg_Diox_bact_type"/>
</dbReference>
<dbReference type="PANTHER" id="PTHR46797">
    <property type="entry name" value="HTH-TYPE TRANSCRIPTIONAL REGULATOR"/>
    <property type="match status" value="1"/>
</dbReference>
<dbReference type="STRING" id="645991.Sgly_2014"/>
<dbReference type="Pfam" id="PF01381">
    <property type="entry name" value="HTH_3"/>
    <property type="match status" value="1"/>
</dbReference>